<feature type="compositionally biased region" description="Polar residues" evidence="1">
    <location>
        <begin position="1"/>
        <end position="10"/>
    </location>
</feature>
<feature type="region of interest" description="Disordered" evidence="1">
    <location>
        <begin position="141"/>
        <end position="161"/>
    </location>
</feature>
<feature type="compositionally biased region" description="Polar residues" evidence="1">
    <location>
        <begin position="141"/>
        <end position="154"/>
    </location>
</feature>
<feature type="region of interest" description="Disordered" evidence="1">
    <location>
        <begin position="1"/>
        <end position="83"/>
    </location>
</feature>
<sequence length="220" mass="24236">MHPNLTNRQTKGLLRSTQPSTSSSAAATRYRQPSQPPSVLSPPVPCEARTGPGHAASSPTAHHGAVRGPPPPPNINPISRPGDPLRALEDSRYLEDEVSWQLLVNKRACLFIYTTRSTLSHLQGRGHGNFLRRHGNLTNNETWGTNGAGQLSSKLEQRRATSPRRCVGKDSNLVCAPLIDRRAEPRWTRPAGPRQAHTRQLHDGPTPLLFRPQLLLGRHL</sequence>
<evidence type="ECO:0000313" key="2">
    <source>
        <dbReference type="EMBL" id="GAT48591.1"/>
    </source>
</evidence>
<dbReference type="EMBL" id="DF844690">
    <property type="protein sequence ID" value="GAT48591.1"/>
    <property type="molecule type" value="Genomic_DNA"/>
</dbReference>
<feature type="compositionally biased region" description="Low complexity" evidence="1">
    <location>
        <begin position="16"/>
        <end position="28"/>
    </location>
</feature>
<keyword evidence="3" id="KW-1185">Reference proteome</keyword>
<name>A0ABQ0LBS4_MYCCL</name>
<evidence type="ECO:0000256" key="1">
    <source>
        <dbReference type="SAM" id="MobiDB-lite"/>
    </source>
</evidence>
<evidence type="ECO:0000313" key="3">
    <source>
        <dbReference type="Proteomes" id="UP000815677"/>
    </source>
</evidence>
<proteinExistence type="predicted"/>
<gene>
    <name evidence="2" type="ORF">MCHLO_05973</name>
</gene>
<reference evidence="2" key="1">
    <citation type="submission" date="2014-09" db="EMBL/GenBank/DDBJ databases">
        <title>Genome sequence of the luminous mushroom Mycena chlorophos for searching fungal bioluminescence genes.</title>
        <authorList>
            <person name="Tanaka Y."/>
            <person name="Kasuga D."/>
            <person name="Oba Y."/>
            <person name="Hase S."/>
            <person name="Sato K."/>
            <person name="Oba Y."/>
            <person name="Sakakibara Y."/>
        </authorList>
    </citation>
    <scope>NUCLEOTIDE SEQUENCE</scope>
</reference>
<protein>
    <submittedName>
        <fullName evidence="2">Uncharacterized protein</fullName>
    </submittedName>
</protein>
<dbReference type="Proteomes" id="UP000815677">
    <property type="component" value="Unassembled WGS sequence"/>
</dbReference>
<organism evidence="2 3">
    <name type="scientific">Mycena chlorophos</name>
    <name type="common">Agaric fungus</name>
    <name type="synonym">Agaricus chlorophos</name>
    <dbReference type="NCBI Taxonomy" id="658473"/>
    <lineage>
        <taxon>Eukaryota</taxon>
        <taxon>Fungi</taxon>
        <taxon>Dikarya</taxon>
        <taxon>Basidiomycota</taxon>
        <taxon>Agaricomycotina</taxon>
        <taxon>Agaricomycetes</taxon>
        <taxon>Agaricomycetidae</taxon>
        <taxon>Agaricales</taxon>
        <taxon>Marasmiineae</taxon>
        <taxon>Mycenaceae</taxon>
        <taxon>Mycena</taxon>
    </lineage>
</organism>
<accession>A0ABQ0LBS4</accession>
<feature type="compositionally biased region" description="Pro residues" evidence="1">
    <location>
        <begin position="34"/>
        <end position="45"/>
    </location>
</feature>